<organism evidence="3 4">
    <name type="scientific">Chelativorans intermedius</name>
    <dbReference type="NCBI Taxonomy" id="515947"/>
    <lineage>
        <taxon>Bacteria</taxon>
        <taxon>Pseudomonadati</taxon>
        <taxon>Pseudomonadota</taxon>
        <taxon>Alphaproteobacteria</taxon>
        <taxon>Hyphomicrobiales</taxon>
        <taxon>Phyllobacteriaceae</taxon>
        <taxon>Chelativorans</taxon>
    </lineage>
</organism>
<evidence type="ECO:0000313" key="3">
    <source>
        <dbReference type="EMBL" id="MFC0207563.1"/>
    </source>
</evidence>
<comment type="caution">
    <text evidence="3">The sequence shown here is derived from an EMBL/GenBank/DDBJ whole genome shotgun (WGS) entry which is preliminary data.</text>
</comment>
<dbReference type="SUPFAM" id="SSF53474">
    <property type="entry name" value="alpha/beta-Hydrolases"/>
    <property type="match status" value="1"/>
</dbReference>
<dbReference type="GO" id="GO:0016787">
    <property type="term" value="F:hydrolase activity"/>
    <property type="evidence" value="ECO:0007669"/>
    <property type="project" value="UniProtKB-KW"/>
</dbReference>
<name>A0ABV6D4K0_9HYPH</name>
<dbReference type="InterPro" id="IPR000639">
    <property type="entry name" value="Epox_hydrolase-like"/>
</dbReference>
<dbReference type="EMBL" id="JBHLXD010000004">
    <property type="protein sequence ID" value="MFC0207563.1"/>
    <property type="molecule type" value="Genomic_DNA"/>
</dbReference>
<evidence type="ECO:0000256" key="1">
    <source>
        <dbReference type="ARBA" id="ARBA00022801"/>
    </source>
</evidence>
<proteinExistence type="predicted"/>
<dbReference type="InterPro" id="IPR029058">
    <property type="entry name" value="AB_hydrolase_fold"/>
</dbReference>
<protein>
    <submittedName>
        <fullName evidence="3">Alpha/beta fold hydrolase</fullName>
    </submittedName>
</protein>
<dbReference type="RefSeq" id="WP_261519181.1">
    <property type="nucleotide sequence ID" value="NZ_JAODNW010000003.1"/>
</dbReference>
<dbReference type="PANTHER" id="PTHR43329">
    <property type="entry name" value="EPOXIDE HYDROLASE"/>
    <property type="match status" value="1"/>
</dbReference>
<reference evidence="3 4" key="1">
    <citation type="submission" date="2024-09" db="EMBL/GenBank/DDBJ databases">
        <authorList>
            <person name="Sun Q."/>
            <person name="Mori K."/>
        </authorList>
    </citation>
    <scope>NUCLEOTIDE SEQUENCE [LARGE SCALE GENOMIC DNA]</scope>
    <source>
        <strain evidence="3 4">CCM 8543</strain>
    </source>
</reference>
<keyword evidence="1 3" id="KW-0378">Hydrolase</keyword>
<dbReference type="Gene3D" id="3.40.50.1820">
    <property type="entry name" value="alpha/beta hydrolase"/>
    <property type="match status" value="1"/>
</dbReference>
<dbReference type="PRINTS" id="PR00412">
    <property type="entry name" value="EPOXHYDRLASE"/>
</dbReference>
<sequence length="318" mass="34990">MKVVDTSSGAFSIRDEGQGPAVLLLHGWPETAHSWRHQFAPLVAAGFRVVAPNQRGYDGSFAPDAIEAYSIFHLVGDAIAILDALKIEKAVAVGHDWGAPVAWTSALMRPDRIAAVVGMSVPYASRGPKPPLEAMREAGAGNHYMLHFQEPGRTEAELERNVSRTMRRILYSVSGSLPDGATWRPFVPEGGGFLDTTFEPDALPQWLSDEDLDIYIAAFERSGFRRPLNWYRNIDRNWELSAALAGLRIRQPSLFVIGARDPLLATMGPAVEALPRILPDLRGRHVIERAGHWVQQEAPEAVNRLLLEFLGGLPGHRG</sequence>
<dbReference type="Pfam" id="PF00561">
    <property type="entry name" value="Abhydrolase_1"/>
    <property type="match status" value="1"/>
</dbReference>
<gene>
    <name evidence="3" type="ORF">ACFFJ2_04010</name>
</gene>
<dbReference type="Proteomes" id="UP001589755">
    <property type="component" value="Unassembled WGS sequence"/>
</dbReference>
<dbReference type="InterPro" id="IPR000073">
    <property type="entry name" value="AB_hydrolase_1"/>
</dbReference>
<evidence type="ECO:0000313" key="4">
    <source>
        <dbReference type="Proteomes" id="UP001589755"/>
    </source>
</evidence>
<evidence type="ECO:0000259" key="2">
    <source>
        <dbReference type="Pfam" id="PF00561"/>
    </source>
</evidence>
<feature type="domain" description="AB hydrolase-1" evidence="2">
    <location>
        <begin position="20"/>
        <end position="298"/>
    </location>
</feature>
<keyword evidence="4" id="KW-1185">Reference proteome</keyword>
<accession>A0ABV6D4K0</accession>